<name>A0A7W7L414_9MICC</name>
<reference evidence="2 3" key="1">
    <citation type="submission" date="2020-08" db="EMBL/GenBank/DDBJ databases">
        <title>Sequencing the genomes of 1000 actinobacteria strains.</title>
        <authorList>
            <person name="Klenk H.-P."/>
        </authorList>
    </citation>
    <scope>NUCLEOTIDE SEQUENCE [LARGE SCALE GENOMIC DNA]</scope>
    <source>
        <strain evidence="2 3">DSM 19079</strain>
    </source>
</reference>
<comment type="caution">
    <text evidence="2">The sequence shown here is derived from an EMBL/GenBank/DDBJ whole genome shotgun (WGS) entry which is preliminary data.</text>
</comment>
<dbReference type="GO" id="GO:0044010">
    <property type="term" value="P:single-species biofilm formation"/>
    <property type="evidence" value="ECO:0007669"/>
    <property type="project" value="TreeGrafter"/>
</dbReference>
<dbReference type="SUPFAM" id="SSF53448">
    <property type="entry name" value="Nucleotide-diphospho-sugar transferases"/>
    <property type="match status" value="1"/>
</dbReference>
<evidence type="ECO:0000313" key="2">
    <source>
        <dbReference type="EMBL" id="MBB4883285.1"/>
    </source>
</evidence>
<dbReference type="Pfam" id="PF00535">
    <property type="entry name" value="Glycos_transf_2"/>
    <property type="match status" value="1"/>
</dbReference>
<protein>
    <submittedName>
        <fullName evidence="2">Glycosyltransferase involved in cell wall biosynthesis</fullName>
    </submittedName>
</protein>
<dbReference type="Proteomes" id="UP000560081">
    <property type="component" value="Unassembled WGS sequence"/>
</dbReference>
<gene>
    <name evidence="2" type="ORF">BJ976_001636</name>
</gene>
<dbReference type="PANTHER" id="PTHR43685">
    <property type="entry name" value="GLYCOSYLTRANSFERASE"/>
    <property type="match status" value="1"/>
</dbReference>
<keyword evidence="2" id="KW-0808">Transferase</keyword>
<proteinExistence type="predicted"/>
<dbReference type="InterPro" id="IPR050834">
    <property type="entry name" value="Glycosyltransf_2"/>
</dbReference>
<sequence length="268" mass="30056">MAFIIPTFNDDPIHLREAVESALRQEHVSVEVVVVNDGSTRAETLRELNELPRSVKRIDQPNQGPAAARNTGIRAISCQYVVPLDGDDRVSPDFAARGVETLESDADCRFAYGKVALFGAETGAKIPPASVGLADLAGGNRIAATAVFRREDWQAVAGYDVELRRGFEDYEYWIRLLTRLGGHGTRIEATLEYRQRSESRRRADLAMGMAITRERILINNAAHLDILLRATWNRLDESSAETQMAWNDPLQIRRYLRPLKTLLAPFPR</sequence>
<dbReference type="CDD" id="cd00761">
    <property type="entry name" value="Glyco_tranf_GTA_type"/>
    <property type="match status" value="1"/>
</dbReference>
<evidence type="ECO:0000313" key="3">
    <source>
        <dbReference type="Proteomes" id="UP000560081"/>
    </source>
</evidence>
<keyword evidence="3" id="KW-1185">Reference proteome</keyword>
<dbReference type="InterPro" id="IPR029044">
    <property type="entry name" value="Nucleotide-diphossugar_trans"/>
</dbReference>
<dbReference type="PANTHER" id="PTHR43685:SF2">
    <property type="entry name" value="GLYCOSYLTRANSFERASE 2-LIKE DOMAIN-CONTAINING PROTEIN"/>
    <property type="match status" value="1"/>
</dbReference>
<dbReference type="Gene3D" id="3.90.550.10">
    <property type="entry name" value="Spore Coat Polysaccharide Biosynthesis Protein SpsA, Chain A"/>
    <property type="match status" value="1"/>
</dbReference>
<accession>A0A7W7L414</accession>
<feature type="domain" description="Glycosyltransferase 2-like" evidence="1">
    <location>
        <begin position="3"/>
        <end position="107"/>
    </location>
</feature>
<dbReference type="RefSeq" id="WP_167736909.1">
    <property type="nucleotide sequence ID" value="NZ_BMLA01000002.1"/>
</dbReference>
<dbReference type="AlphaFoldDB" id="A0A7W7L414"/>
<dbReference type="GO" id="GO:0016740">
    <property type="term" value="F:transferase activity"/>
    <property type="evidence" value="ECO:0007669"/>
    <property type="project" value="UniProtKB-KW"/>
</dbReference>
<dbReference type="EMBL" id="JACHMC010000001">
    <property type="protein sequence ID" value="MBB4883285.1"/>
    <property type="molecule type" value="Genomic_DNA"/>
</dbReference>
<organism evidence="2 3">
    <name type="scientific">Micrococcus flavus</name>
    <dbReference type="NCBI Taxonomy" id="384602"/>
    <lineage>
        <taxon>Bacteria</taxon>
        <taxon>Bacillati</taxon>
        <taxon>Actinomycetota</taxon>
        <taxon>Actinomycetes</taxon>
        <taxon>Micrococcales</taxon>
        <taxon>Micrococcaceae</taxon>
        <taxon>Micrococcus</taxon>
    </lineage>
</organism>
<evidence type="ECO:0000259" key="1">
    <source>
        <dbReference type="Pfam" id="PF00535"/>
    </source>
</evidence>
<dbReference type="InterPro" id="IPR001173">
    <property type="entry name" value="Glyco_trans_2-like"/>
</dbReference>